<dbReference type="PROSITE" id="PS51273">
    <property type="entry name" value="GATASE_TYPE_1"/>
    <property type="match status" value="1"/>
</dbReference>
<dbReference type="Pfam" id="PF06418">
    <property type="entry name" value="CTP_synth_N"/>
    <property type="match status" value="1"/>
</dbReference>
<dbReference type="GO" id="GO:0003883">
    <property type="term" value="F:CTP synthase activity"/>
    <property type="evidence" value="ECO:0007669"/>
    <property type="project" value="UniProtKB-UniRule"/>
</dbReference>
<keyword evidence="6 9" id="KW-0315">Glutamine amidotransferase</keyword>
<evidence type="ECO:0000313" key="14">
    <source>
        <dbReference type="Proteomes" id="UP000664534"/>
    </source>
</evidence>
<dbReference type="InterPro" id="IPR027417">
    <property type="entry name" value="P-loop_NTPase"/>
</dbReference>
<dbReference type="InterPro" id="IPR029062">
    <property type="entry name" value="Class_I_gatase-like"/>
</dbReference>
<dbReference type="CDD" id="cd01746">
    <property type="entry name" value="GATase1_CTP_Synthase"/>
    <property type="match status" value="1"/>
</dbReference>
<evidence type="ECO:0000259" key="12">
    <source>
        <dbReference type="Pfam" id="PF06418"/>
    </source>
</evidence>
<evidence type="ECO:0000256" key="1">
    <source>
        <dbReference type="ARBA" id="ARBA00005171"/>
    </source>
</evidence>
<feature type="domain" description="Glutamine amidotransferase" evidence="11">
    <location>
        <begin position="532"/>
        <end position="603"/>
    </location>
</feature>
<feature type="compositionally biased region" description="Polar residues" evidence="10">
    <location>
        <begin position="482"/>
        <end position="517"/>
    </location>
</feature>
<dbReference type="PANTHER" id="PTHR11550:SF0">
    <property type="entry name" value="CTP SYNTHASE-RELATED"/>
    <property type="match status" value="1"/>
</dbReference>
<evidence type="ECO:0000256" key="6">
    <source>
        <dbReference type="ARBA" id="ARBA00022962"/>
    </source>
</evidence>
<accession>A0A8H3J8T2</accession>
<dbReference type="PANTHER" id="PTHR11550">
    <property type="entry name" value="CTP SYNTHASE"/>
    <property type="match status" value="1"/>
</dbReference>
<sequence>MKYVLVSGGVISGIGKGVIASSCGLLLKTRGFKVSSIKIDPYLNIDAGLMAPAEHGEVFVLDDGGETDLDLGNYERYLNVTLTRDNNITTGKMYQNVIAKERAGDYIGKTVQMVPHLTDEIQQTIERVARVPVDDTKEMPDVCIIELGGTVGDIESTVFVEALRRLRRTIGKDNFLQIHVSLVPDIHGELKSKPTQAAIRDVRSLGLSPDLIACRCNKPLEEKLIDKIALYCDVEPSQVVSVTDQSSLYRVPLLLDSQGLTKQLIDVLRLDQATLSPSLVTRGGQTWNAWKELTISRDRFFKEVRIVLVGKYTDHPDAYHSVTKSLEHAAMACSRRLIIIDVHSGHLEAAAETQSPVAYHKAWHQVYTADGVLVPGGFGIRACEGMIAAIKTCREKKTPFLGICLGLQLAAIEYARNKCDLPQADSTEFHKNAAVPLVIEMPEIDKTTMGATMRLGIRPTHFQPGSEWSKVYNLYRDDPGSSMPSANDISPSDTSNSNATPPLTNGTSNNNACTANGTAVREPSPSSDHSPLIINERHRHRWEVNPAYVETLESAGMNFVGRDDSGKRMEILELKDHPFFVGVQFHPEYLSRVLRPSKPFLGLVAASAGILPEILSGKGRRHSSTGIEET</sequence>
<feature type="domain" description="CTP synthase N-terminal" evidence="12">
    <location>
        <begin position="2"/>
        <end position="270"/>
    </location>
</feature>
<dbReference type="GO" id="GO:0097268">
    <property type="term" value="C:cytoophidium"/>
    <property type="evidence" value="ECO:0007669"/>
    <property type="project" value="TreeGrafter"/>
</dbReference>
<dbReference type="GO" id="GO:0044210">
    <property type="term" value="P:'de novo' CTP biosynthetic process"/>
    <property type="evidence" value="ECO:0007669"/>
    <property type="project" value="UniProtKB-UniRule"/>
</dbReference>
<keyword evidence="5 9" id="KW-0067">ATP-binding</keyword>
<proteinExistence type="inferred from homology"/>
<organism evidence="13 14">
    <name type="scientific">Imshaugia aleurites</name>
    <dbReference type="NCBI Taxonomy" id="172621"/>
    <lineage>
        <taxon>Eukaryota</taxon>
        <taxon>Fungi</taxon>
        <taxon>Dikarya</taxon>
        <taxon>Ascomycota</taxon>
        <taxon>Pezizomycotina</taxon>
        <taxon>Lecanoromycetes</taxon>
        <taxon>OSLEUM clade</taxon>
        <taxon>Lecanoromycetidae</taxon>
        <taxon>Lecanorales</taxon>
        <taxon>Lecanorineae</taxon>
        <taxon>Parmeliaceae</taxon>
        <taxon>Imshaugia</taxon>
    </lineage>
</organism>
<dbReference type="FunFam" id="3.40.50.300:FF:000207">
    <property type="entry name" value="CTP synthase"/>
    <property type="match status" value="1"/>
</dbReference>
<dbReference type="CDD" id="cd03113">
    <property type="entry name" value="CTPS_N"/>
    <property type="match status" value="1"/>
</dbReference>
<dbReference type="Gene3D" id="3.40.50.300">
    <property type="entry name" value="P-loop containing nucleotide triphosphate hydrolases"/>
    <property type="match status" value="1"/>
</dbReference>
<reference evidence="13" key="1">
    <citation type="submission" date="2021-03" db="EMBL/GenBank/DDBJ databases">
        <authorList>
            <person name="Tagirdzhanova G."/>
        </authorList>
    </citation>
    <scope>NUCLEOTIDE SEQUENCE</scope>
</reference>
<dbReference type="InterPro" id="IPR004468">
    <property type="entry name" value="CTP_synthase"/>
</dbReference>
<evidence type="ECO:0000256" key="8">
    <source>
        <dbReference type="ARBA" id="ARBA00047781"/>
    </source>
</evidence>
<comment type="function">
    <text evidence="9">Catalyzes the ATP-dependent amination of UTP to CTP with either L-glutamine or ammonia as the source of nitrogen.</text>
</comment>
<dbReference type="NCBIfam" id="TIGR00337">
    <property type="entry name" value="PyrG"/>
    <property type="match status" value="1"/>
</dbReference>
<keyword evidence="7 9" id="KW-0665">Pyrimidine biosynthesis</keyword>
<evidence type="ECO:0000256" key="3">
    <source>
        <dbReference type="ARBA" id="ARBA00022598"/>
    </source>
</evidence>
<dbReference type="GO" id="GO:0005524">
    <property type="term" value="F:ATP binding"/>
    <property type="evidence" value="ECO:0007669"/>
    <property type="project" value="UniProtKB-KW"/>
</dbReference>
<evidence type="ECO:0000256" key="7">
    <source>
        <dbReference type="ARBA" id="ARBA00022975"/>
    </source>
</evidence>
<comment type="caution">
    <text evidence="13">The sequence shown here is derived from an EMBL/GenBank/DDBJ whole genome shotgun (WGS) entry which is preliminary data.</text>
</comment>
<comment type="similarity">
    <text evidence="2 9">Belongs to the CTP synthase family.</text>
</comment>
<evidence type="ECO:0000259" key="11">
    <source>
        <dbReference type="Pfam" id="PF00117"/>
    </source>
</evidence>
<dbReference type="GO" id="GO:0042802">
    <property type="term" value="F:identical protein binding"/>
    <property type="evidence" value="ECO:0007669"/>
    <property type="project" value="TreeGrafter"/>
</dbReference>
<dbReference type="InterPro" id="IPR033828">
    <property type="entry name" value="GATase1_CTP_Synthase"/>
</dbReference>
<protein>
    <recommendedName>
        <fullName evidence="9">CTP synthase</fullName>
        <ecNumber evidence="9">6.3.4.2</ecNumber>
    </recommendedName>
    <alternativeName>
        <fullName evidence="9">UTP--ammonia ligase</fullName>
    </alternativeName>
</protein>
<comment type="catalytic activity">
    <reaction evidence="8 9">
        <text>UTP + L-glutamine + ATP + H2O = CTP + L-glutamate + ADP + phosphate + 2 H(+)</text>
        <dbReference type="Rhea" id="RHEA:26426"/>
        <dbReference type="ChEBI" id="CHEBI:15377"/>
        <dbReference type="ChEBI" id="CHEBI:15378"/>
        <dbReference type="ChEBI" id="CHEBI:29985"/>
        <dbReference type="ChEBI" id="CHEBI:30616"/>
        <dbReference type="ChEBI" id="CHEBI:37563"/>
        <dbReference type="ChEBI" id="CHEBI:43474"/>
        <dbReference type="ChEBI" id="CHEBI:46398"/>
        <dbReference type="ChEBI" id="CHEBI:58359"/>
        <dbReference type="ChEBI" id="CHEBI:456216"/>
        <dbReference type="EC" id="6.3.4.2"/>
    </reaction>
</comment>
<dbReference type="GO" id="GO:0005737">
    <property type="term" value="C:cytoplasm"/>
    <property type="evidence" value="ECO:0007669"/>
    <property type="project" value="TreeGrafter"/>
</dbReference>
<dbReference type="Pfam" id="PF00117">
    <property type="entry name" value="GATase"/>
    <property type="match status" value="2"/>
</dbReference>
<feature type="domain" description="Glutamine amidotransferase" evidence="11">
    <location>
        <begin position="316"/>
        <end position="460"/>
    </location>
</feature>
<evidence type="ECO:0000256" key="4">
    <source>
        <dbReference type="ARBA" id="ARBA00022741"/>
    </source>
</evidence>
<dbReference type="SUPFAM" id="SSF52540">
    <property type="entry name" value="P-loop containing nucleoside triphosphate hydrolases"/>
    <property type="match status" value="1"/>
</dbReference>
<dbReference type="GO" id="GO:0019856">
    <property type="term" value="P:pyrimidine nucleobase biosynthetic process"/>
    <property type="evidence" value="ECO:0007669"/>
    <property type="project" value="TreeGrafter"/>
</dbReference>
<dbReference type="Proteomes" id="UP000664534">
    <property type="component" value="Unassembled WGS sequence"/>
</dbReference>
<evidence type="ECO:0000256" key="5">
    <source>
        <dbReference type="ARBA" id="ARBA00022840"/>
    </source>
</evidence>
<dbReference type="UniPathway" id="UPA00159">
    <property type="reaction ID" value="UER00277"/>
</dbReference>
<dbReference type="NCBIfam" id="NF003792">
    <property type="entry name" value="PRK05380.1"/>
    <property type="match status" value="1"/>
</dbReference>
<comment type="pathway">
    <text evidence="1 9">Pyrimidine metabolism; CTP biosynthesis via de novo pathway; CTP from UDP: step 2/2.</text>
</comment>
<dbReference type="EMBL" id="CAJPDT010000196">
    <property type="protein sequence ID" value="CAF9942584.1"/>
    <property type="molecule type" value="Genomic_DNA"/>
</dbReference>
<keyword evidence="14" id="KW-1185">Reference proteome</keyword>
<keyword evidence="3 9" id="KW-0436">Ligase</keyword>
<gene>
    <name evidence="13" type="primary">URA7</name>
    <name evidence="13" type="ORF">IMSHALPRED_003895</name>
</gene>
<dbReference type="AlphaFoldDB" id="A0A8H3J8T2"/>
<dbReference type="InterPro" id="IPR017926">
    <property type="entry name" value="GATASE"/>
</dbReference>
<evidence type="ECO:0000256" key="10">
    <source>
        <dbReference type="SAM" id="MobiDB-lite"/>
    </source>
</evidence>
<evidence type="ECO:0000256" key="2">
    <source>
        <dbReference type="ARBA" id="ARBA00007533"/>
    </source>
</evidence>
<feature type="region of interest" description="Disordered" evidence="10">
    <location>
        <begin position="479"/>
        <end position="531"/>
    </location>
</feature>
<keyword evidence="4 9" id="KW-0547">Nucleotide-binding</keyword>
<dbReference type="EC" id="6.3.4.2" evidence="9"/>
<dbReference type="SUPFAM" id="SSF52317">
    <property type="entry name" value="Class I glutamine amidotransferase-like"/>
    <property type="match status" value="2"/>
</dbReference>
<dbReference type="InterPro" id="IPR017456">
    <property type="entry name" value="CTP_synthase_N"/>
</dbReference>
<dbReference type="Gene3D" id="3.40.50.880">
    <property type="match status" value="1"/>
</dbReference>
<dbReference type="OrthoDB" id="1739076at2759"/>
<name>A0A8H3J8T2_9LECA</name>
<evidence type="ECO:0000256" key="9">
    <source>
        <dbReference type="RuleBase" id="RU810713"/>
    </source>
</evidence>
<evidence type="ECO:0000313" key="13">
    <source>
        <dbReference type="EMBL" id="CAF9942584.1"/>
    </source>
</evidence>